<dbReference type="AlphaFoldDB" id="A0A8C4M439"/>
<keyword evidence="3" id="KW-1185">Reference proteome</keyword>
<evidence type="ECO:0000313" key="2">
    <source>
        <dbReference type="Ensembl" id="ENSEASP00005020075.2"/>
    </source>
</evidence>
<evidence type="ECO:0000313" key="3">
    <source>
        <dbReference type="Proteomes" id="UP000694387"/>
    </source>
</evidence>
<feature type="region of interest" description="Disordered" evidence="1">
    <location>
        <begin position="1"/>
        <end position="64"/>
    </location>
</feature>
<organism evidence="2 3">
    <name type="scientific">Equus asinus</name>
    <name type="common">Donkey</name>
    <name type="synonym">Equus africanus asinus</name>
    <dbReference type="NCBI Taxonomy" id="9793"/>
    <lineage>
        <taxon>Eukaryota</taxon>
        <taxon>Metazoa</taxon>
        <taxon>Chordata</taxon>
        <taxon>Craniata</taxon>
        <taxon>Vertebrata</taxon>
        <taxon>Euteleostomi</taxon>
        <taxon>Mammalia</taxon>
        <taxon>Eutheria</taxon>
        <taxon>Laurasiatheria</taxon>
        <taxon>Perissodactyla</taxon>
        <taxon>Equidae</taxon>
        <taxon>Equus</taxon>
    </lineage>
</organism>
<reference evidence="2" key="2">
    <citation type="submission" date="2025-08" db="UniProtKB">
        <authorList>
            <consortium name="Ensembl"/>
        </authorList>
    </citation>
    <scope>IDENTIFICATION</scope>
</reference>
<reference evidence="2" key="3">
    <citation type="submission" date="2025-09" db="UniProtKB">
        <authorList>
            <consortium name="Ensembl"/>
        </authorList>
    </citation>
    <scope>IDENTIFICATION</scope>
</reference>
<protein>
    <submittedName>
        <fullName evidence="2">Mitogen-activated protein kinase kinase kinase 13</fullName>
    </submittedName>
</protein>
<gene>
    <name evidence="2" type="primary">MAP3K13</name>
</gene>
<sequence>MADPQEHLSCSSSPHLPLSENKTFSGLQDELAPMGSHPSPKLLKDQQEKGVVQTELTEGMNSPITTTVLTSVSEDSRDQFENSVLQLREQDESEMAMSQGNSNTVDGESTSGTEDIKIQFSRSGSGSGGFLEGLFGCLRPVWNIIGKAYSTDYKLQQQGVFVLRPHVIVSSWNTVPMDSSTRFCELAGRSRLDC</sequence>
<accession>A0A8C4M439</accession>
<feature type="compositionally biased region" description="Low complexity" evidence="1">
    <location>
        <begin position="7"/>
        <end position="19"/>
    </location>
</feature>
<dbReference type="Proteomes" id="UP000694387">
    <property type="component" value="Chromosome 5"/>
</dbReference>
<name>A0A8C4M439_EQUAS</name>
<dbReference type="GeneTree" id="ENSGT00940000158216"/>
<proteinExistence type="predicted"/>
<evidence type="ECO:0000256" key="1">
    <source>
        <dbReference type="SAM" id="MobiDB-lite"/>
    </source>
</evidence>
<reference evidence="2 3" key="1">
    <citation type="journal article" date="2020" name="Nat. Commun.">
        <title>Donkey genomes provide new insights into domestication and selection for coat color.</title>
        <authorList>
            <person name="Wang"/>
            <person name="C."/>
            <person name="Li"/>
            <person name="H."/>
            <person name="Guo"/>
            <person name="Y."/>
            <person name="Huang"/>
            <person name="J."/>
            <person name="Sun"/>
            <person name="Y."/>
            <person name="Min"/>
            <person name="J."/>
            <person name="Wang"/>
            <person name="J."/>
            <person name="Fang"/>
            <person name="X."/>
            <person name="Zhao"/>
            <person name="Z."/>
            <person name="Wang"/>
            <person name="S."/>
            <person name="Zhang"/>
            <person name="Y."/>
            <person name="Liu"/>
            <person name="Q."/>
            <person name="Jiang"/>
            <person name="Q."/>
            <person name="Wang"/>
            <person name="X."/>
            <person name="Guo"/>
            <person name="Y."/>
            <person name="Yang"/>
            <person name="C."/>
            <person name="Wang"/>
            <person name="Y."/>
            <person name="Tian"/>
            <person name="F."/>
            <person name="Zhuang"/>
            <person name="G."/>
            <person name="Fan"/>
            <person name="Y."/>
            <person name="Gao"/>
            <person name="Q."/>
            <person name="Li"/>
            <person name="Y."/>
            <person name="Ju"/>
            <person name="Z."/>
            <person name="Li"/>
            <person name="J."/>
            <person name="Li"/>
            <person name="R."/>
            <person name="Hou"/>
            <person name="M."/>
            <person name="Yang"/>
            <person name="G."/>
            <person name="Liu"/>
            <person name="G."/>
            <person name="Liu"/>
            <person name="W."/>
            <person name="Guo"/>
            <person name="J."/>
            <person name="Pan"/>
            <person name="S."/>
            <person name="Fan"/>
            <person name="G."/>
            <person name="Zhang"/>
            <person name="W."/>
            <person name="Zhang"/>
            <person name="R."/>
            <person name="Yu"/>
            <person name="J."/>
            <person name="Zhang"/>
            <person name="X."/>
            <person name="Yin"/>
            <person name="Q."/>
            <person name="Ji"/>
            <person name="C."/>
            <person name="Jin"/>
            <person name="Y."/>
            <person name="Yue"/>
            <person name="G."/>
            <person name="Liu"/>
            <person name="M."/>
            <person name="Xu"/>
            <person name="J."/>
            <person name="Liu"/>
            <person name="S."/>
            <person name="Jordana"/>
            <person name="J."/>
            <person name="Noce"/>
            <person name="A."/>
            <person name="Amills"/>
            <person name="M."/>
            <person name="Wu"/>
            <person name="D.D."/>
            <person name="Li"/>
            <person name="S."/>
            <person name="Zhou"/>
            <person name="X. and Zhong"/>
            <person name="J."/>
        </authorList>
    </citation>
    <scope>NUCLEOTIDE SEQUENCE [LARGE SCALE GENOMIC DNA]</scope>
</reference>
<dbReference type="Ensembl" id="ENSEAST00005021801.2">
    <property type="protein sequence ID" value="ENSEASP00005020075.2"/>
    <property type="gene ID" value="ENSEASG00005013658.2"/>
</dbReference>
<feature type="compositionally biased region" description="Polar residues" evidence="1">
    <location>
        <begin position="54"/>
        <end position="64"/>
    </location>
</feature>